<dbReference type="Proteomes" id="UP000057134">
    <property type="component" value="Chromosome"/>
</dbReference>
<reference evidence="1 2" key="1">
    <citation type="journal article" date="2015" name="MBio">
        <title>Enzymatic Degradation of Phenazines Can Generate Energy and Protect Sensitive Organisms from Toxicity.</title>
        <authorList>
            <person name="Costa K.C."/>
            <person name="Bergkessel M."/>
            <person name="Saunders S."/>
            <person name="Korlach J."/>
            <person name="Newman D.K."/>
        </authorList>
    </citation>
    <scope>NUCLEOTIDE SEQUENCE [LARGE SCALE GENOMIC DNA]</scope>
    <source>
        <strain evidence="1 2">CT6</strain>
    </source>
</reference>
<dbReference type="EMBL" id="CP011269">
    <property type="protein sequence ID" value="ALI28377.1"/>
    <property type="molecule type" value="Genomic_DNA"/>
</dbReference>
<organism evidence="1 2">
    <name type="scientific">Mycolicibacterium fortuitum</name>
    <name type="common">Mycobacterium fortuitum</name>
    <dbReference type="NCBI Taxonomy" id="1766"/>
    <lineage>
        <taxon>Bacteria</taxon>
        <taxon>Bacillati</taxon>
        <taxon>Actinomycetota</taxon>
        <taxon>Actinomycetes</taxon>
        <taxon>Mycobacteriales</taxon>
        <taxon>Mycobacteriaceae</taxon>
        <taxon>Mycolicibacterium</taxon>
    </lineage>
</organism>
<sequence>MWRLDPEDRFDAYVERSTNYFAAIEAAGDTPWFADDDRRAEVARLLGADGATGLRRELFNRRFTKPAPPAGLFVNPDQIRGRAA</sequence>
<evidence type="ECO:0000313" key="1">
    <source>
        <dbReference type="EMBL" id="ALI28377.1"/>
    </source>
</evidence>
<protein>
    <submittedName>
        <fullName evidence="1">Uncharacterized protein</fullName>
    </submittedName>
</protein>
<proteinExistence type="predicted"/>
<keyword evidence="2" id="KW-1185">Reference proteome</keyword>
<dbReference type="KEGG" id="mft:XA26_45770"/>
<evidence type="ECO:0000313" key="2">
    <source>
        <dbReference type="Proteomes" id="UP000057134"/>
    </source>
</evidence>
<gene>
    <name evidence="1" type="ORF">XA26_45770</name>
</gene>
<dbReference type="STRING" id="1766.XA26_45770"/>
<dbReference type="AlphaFoldDB" id="A0A0N9YF50"/>
<name>A0A0N9YF50_MYCFO</name>
<accession>A0A0N9YF50</accession>
<dbReference type="PATRIC" id="fig|1766.6.peg.4549"/>